<name>A0A0U1PX71_9BURK</name>
<proteinExistence type="predicted"/>
<organism evidence="1 2">
    <name type="scientific">Lampropedia cohaerens</name>
    <dbReference type="NCBI Taxonomy" id="1610491"/>
    <lineage>
        <taxon>Bacteria</taxon>
        <taxon>Pseudomonadati</taxon>
        <taxon>Pseudomonadota</taxon>
        <taxon>Betaproteobacteria</taxon>
        <taxon>Burkholderiales</taxon>
        <taxon>Comamonadaceae</taxon>
        <taxon>Lampropedia</taxon>
    </lineage>
</organism>
<comment type="caution">
    <text evidence="1">The sequence shown here is derived from an EMBL/GenBank/DDBJ whole genome shotgun (WGS) entry which is preliminary data.</text>
</comment>
<evidence type="ECO:0000313" key="2">
    <source>
        <dbReference type="Proteomes" id="UP000050580"/>
    </source>
</evidence>
<reference evidence="1 2" key="1">
    <citation type="submission" date="2015-05" db="EMBL/GenBank/DDBJ databases">
        <title>Draft genome sequence of Lampropedia sp. CT6, isolated from the microbial mat of a hot water spring, located at Manikaran, India.</title>
        <authorList>
            <person name="Tripathi C."/>
            <person name="Rani P."/>
            <person name="Mahato N.K."/>
            <person name="Lal R."/>
        </authorList>
    </citation>
    <scope>NUCLEOTIDE SEQUENCE [LARGE SCALE GENOMIC DNA]</scope>
    <source>
        <strain evidence="1 2">CT6</strain>
    </source>
</reference>
<sequence>MNLKPTTPTTKAHAAVIAGHLIDRLLFSVRATEAAMIEGGSGEPMPADHVWPECCTRSVCGDYVIRVAIAELERLKASSQKPDDLAYGLLHVAELLRATRYAAPQEAKYIRRRLKSDIHAAEEASSLINDLPHIEAKKPKHDA</sequence>
<dbReference type="EMBL" id="LBNQ01000040">
    <property type="protein sequence ID" value="KKW66935.1"/>
    <property type="molecule type" value="Genomic_DNA"/>
</dbReference>
<evidence type="ECO:0000313" key="1">
    <source>
        <dbReference type="EMBL" id="KKW66935.1"/>
    </source>
</evidence>
<accession>A0A0U1PX71</accession>
<protein>
    <submittedName>
        <fullName evidence="1">Uncharacterized protein</fullName>
    </submittedName>
</protein>
<gene>
    <name evidence="1" type="ORF">AAV94_12725</name>
</gene>
<dbReference type="Proteomes" id="UP000050580">
    <property type="component" value="Unassembled WGS sequence"/>
</dbReference>
<dbReference type="AlphaFoldDB" id="A0A0U1PX71"/>
<keyword evidence="2" id="KW-1185">Reference proteome</keyword>